<dbReference type="InterPro" id="IPR029787">
    <property type="entry name" value="Nucleotide_cyclase"/>
</dbReference>
<name>A0A9X7ZG75_9MYCO</name>
<dbReference type="Gene3D" id="3.30.70.1230">
    <property type="entry name" value="Nucleotide cyclase"/>
    <property type="match status" value="1"/>
</dbReference>
<dbReference type="PANTHER" id="PTHR16305:SF28">
    <property type="entry name" value="GUANYLATE CYCLASE DOMAIN-CONTAINING PROTEIN"/>
    <property type="match status" value="1"/>
</dbReference>
<dbReference type="InterPro" id="IPR041664">
    <property type="entry name" value="AAA_16"/>
</dbReference>
<accession>A0A9X7ZG75</accession>
<dbReference type="GO" id="GO:0005524">
    <property type="term" value="F:ATP binding"/>
    <property type="evidence" value="ECO:0007669"/>
    <property type="project" value="UniProtKB-KW"/>
</dbReference>
<dbReference type="RefSeq" id="WP_220695887.1">
    <property type="nucleotide sequence ID" value="NZ_CP080997.1"/>
</dbReference>
<organism evidence="4 5">
    <name type="scientific">Mycolicibacter heraklionensis</name>
    <dbReference type="NCBI Taxonomy" id="512402"/>
    <lineage>
        <taxon>Bacteria</taxon>
        <taxon>Bacillati</taxon>
        <taxon>Actinomycetota</taxon>
        <taxon>Actinomycetes</taxon>
        <taxon>Mycobacteriales</taxon>
        <taxon>Mycobacteriaceae</taxon>
        <taxon>Mycolicibacter</taxon>
    </lineage>
</organism>
<dbReference type="Gene3D" id="3.40.50.300">
    <property type="entry name" value="P-loop containing nucleotide triphosphate hydrolases"/>
    <property type="match status" value="1"/>
</dbReference>
<evidence type="ECO:0000313" key="4">
    <source>
        <dbReference type="EMBL" id="QZA08809.1"/>
    </source>
</evidence>
<sequence>MTACASCATELPLNAKFCFECGAPVAAPPPAEYKQVTVLFADVVHSMDIAAAVGPERLREIMTELFNRCAEVVRRYGGRVEKFIGDAVMAVFGAPVALEDHAFRACLAALEIQRVNTATGDGGLQLRVGLNSGEVVAGEIGSGPGSYTAMGEQVGRAQRMESVAPAGGVLLSDSTARLVGGWVVLADPEWVQIKGATEPVRAHRLLGVSPEHRHAARQDPSLVGRGWEMGALTGILEQAISGTGCVIGVVGPPGIGKSRIAREISGVAQGRGVEVFAAYCESHAADVPFHAVTGLLVTALGISGLDDAAARARIRGRAPDADPQDLLLLDDLLGIRGDSVDLAVIDPDARRRRLTRLVNKVSMERQEPVVYVIEDVHWIDEVSELLLADFLAVIPQTASLVVITYRPEYHGVLARTPNSQTITLAPLNAAHSLTLATELLGSHPSVSTLCGRIVERAAGNPFFAEEIVRDLAERGVLSGSRGGYVCAVDDADIVVPATLQAAIAARIDRLEPVAKQTLNAAAVIGLRFDAEQLAVLHSGVQLDGLIAAEFVEQVRFTPHAEYAFRHPLVRIVAYESQLKAQRADLHRRLATAIEQRHSDAVDENAALIAEHLEAAGDLPAAYGWRMRAGAWAQHRDIRAARVSWERARAIADRLPADHPGRESERIAPRTMLCASTSWVSGSVADAGFAELRELCTAVDDKLSLAIGMAGLMTVLIFHSRYVEASRVASDCSRQLELIGDPTMTVALAIAPCNIKVQAGEAAEGLRLAQRVIDLADGDLAKGNLLIGSPLAIALMFRGSCRYGLGLTGWKEDLDQAMAMARRVDARTYVTVVLGKYGFAVYARVVLPDAAAERETARALEMAEQSGDDYAVDTARLARGLVLLNQDASQREAGLALLTQYRDAYLRHGYAQGAVRFFDAELAREKARIGEIDDAVELARTAVDYLYDTGDMITRGETTRVLVEALLQRGNSTDLTEAQVAIDRLAAVPTDEGYALFDVPLLGMRALLARANGDQDGYRGLADQYLKRATEVGYEGHIVLAEAMK</sequence>
<reference evidence="4" key="1">
    <citation type="submission" date="2021-08" db="EMBL/GenBank/DDBJ databases">
        <title>Whole genome sequencing of non-tuberculosis mycobacteria type-strains.</title>
        <authorList>
            <person name="Igarashi Y."/>
            <person name="Osugi A."/>
            <person name="Mitarai S."/>
        </authorList>
    </citation>
    <scope>NUCLEOTIDE SEQUENCE</scope>
    <source>
        <strain evidence="4">JCM 30995</strain>
    </source>
</reference>
<evidence type="ECO:0000259" key="3">
    <source>
        <dbReference type="PROSITE" id="PS50125"/>
    </source>
</evidence>
<gene>
    <name evidence="4" type="ORF">K3U94_05915</name>
</gene>
<dbReference type="SUPFAM" id="SSF55073">
    <property type="entry name" value="Nucleotide cyclase"/>
    <property type="match status" value="1"/>
</dbReference>
<evidence type="ECO:0000256" key="1">
    <source>
        <dbReference type="ARBA" id="ARBA00022741"/>
    </source>
</evidence>
<dbReference type="CDD" id="cd07302">
    <property type="entry name" value="CHD"/>
    <property type="match status" value="1"/>
</dbReference>
<dbReference type="Pfam" id="PF13191">
    <property type="entry name" value="AAA_16"/>
    <property type="match status" value="1"/>
</dbReference>
<dbReference type="GO" id="GO:0035556">
    <property type="term" value="P:intracellular signal transduction"/>
    <property type="evidence" value="ECO:0007669"/>
    <property type="project" value="InterPro"/>
</dbReference>
<dbReference type="EMBL" id="CP080997">
    <property type="protein sequence ID" value="QZA08809.1"/>
    <property type="molecule type" value="Genomic_DNA"/>
</dbReference>
<dbReference type="Pfam" id="PF00211">
    <property type="entry name" value="Guanylate_cyc"/>
    <property type="match status" value="1"/>
</dbReference>
<evidence type="ECO:0000256" key="2">
    <source>
        <dbReference type="ARBA" id="ARBA00022840"/>
    </source>
</evidence>
<dbReference type="SUPFAM" id="SSF52540">
    <property type="entry name" value="P-loop containing nucleoside triphosphate hydrolases"/>
    <property type="match status" value="1"/>
</dbReference>
<dbReference type="PANTHER" id="PTHR16305">
    <property type="entry name" value="TESTICULAR SOLUBLE ADENYLYL CYCLASE"/>
    <property type="match status" value="1"/>
</dbReference>
<dbReference type="Proteomes" id="UP000825008">
    <property type="component" value="Chromosome"/>
</dbReference>
<evidence type="ECO:0000313" key="5">
    <source>
        <dbReference type="Proteomes" id="UP000825008"/>
    </source>
</evidence>
<dbReference type="GO" id="GO:0009190">
    <property type="term" value="P:cyclic nucleotide biosynthetic process"/>
    <property type="evidence" value="ECO:0007669"/>
    <property type="project" value="InterPro"/>
</dbReference>
<dbReference type="InterPro" id="IPR001054">
    <property type="entry name" value="A/G_cyclase"/>
</dbReference>
<dbReference type="GO" id="GO:0005737">
    <property type="term" value="C:cytoplasm"/>
    <property type="evidence" value="ECO:0007669"/>
    <property type="project" value="TreeGrafter"/>
</dbReference>
<keyword evidence="2" id="KW-0067">ATP-binding</keyword>
<protein>
    <submittedName>
        <fullName evidence="4">AAA family ATPase</fullName>
    </submittedName>
</protein>
<dbReference type="InterPro" id="IPR027417">
    <property type="entry name" value="P-loop_NTPase"/>
</dbReference>
<dbReference type="PROSITE" id="PS50125">
    <property type="entry name" value="GUANYLATE_CYCLASE_2"/>
    <property type="match status" value="1"/>
</dbReference>
<feature type="domain" description="Guanylate cyclase" evidence="3">
    <location>
        <begin position="37"/>
        <end position="161"/>
    </location>
</feature>
<dbReference type="KEGG" id="mher:K3U94_05915"/>
<proteinExistence type="predicted"/>
<keyword evidence="1" id="KW-0547">Nucleotide-binding</keyword>
<dbReference type="SMART" id="SM00044">
    <property type="entry name" value="CYCc"/>
    <property type="match status" value="1"/>
</dbReference>
<dbReference type="AlphaFoldDB" id="A0A9X7ZG75"/>
<dbReference type="GO" id="GO:0004016">
    <property type="term" value="F:adenylate cyclase activity"/>
    <property type="evidence" value="ECO:0007669"/>
    <property type="project" value="TreeGrafter"/>
</dbReference>